<keyword evidence="2" id="KW-1185">Reference proteome</keyword>
<sequence>MDRRSDGLHDSGNFGIKEKQCLSEDTEGCNRLRALPKGFGVKAVCRIPPTNLHTVCQLCLWPVFVIPPPARLRRIEEDRQEEEKKPHLKELIHFQYLIPHHQPRRRLVSPVDDVRTPISNVLQIFPGKPQNAVSTMTYVSSAYTEDVTTTTTTERNGPKAHTDGRPRLVETYSMTRGSTTGAGALPYTLTPGIGPAVRVWFNVVDSVELYPANGVAVS</sequence>
<accession>A0A176W3C0</accession>
<comment type="caution">
    <text evidence="1">The sequence shown here is derived from an EMBL/GenBank/DDBJ whole genome shotgun (WGS) entry which is preliminary data.</text>
</comment>
<evidence type="ECO:0000313" key="2">
    <source>
        <dbReference type="Proteomes" id="UP000077202"/>
    </source>
</evidence>
<proteinExistence type="predicted"/>
<name>A0A176W3C0_MARPO</name>
<dbReference type="EMBL" id="LVLJ01002020">
    <property type="protein sequence ID" value="OAE26972.1"/>
    <property type="molecule type" value="Genomic_DNA"/>
</dbReference>
<dbReference type="AlphaFoldDB" id="A0A176W3C0"/>
<reference evidence="1" key="1">
    <citation type="submission" date="2016-03" db="EMBL/GenBank/DDBJ databases">
        <title>Mechanisms controlling the formation of the plant cell surface in tip-growing cells are functionally conserved among land plants.</title>
        <authorList>
            <person name="Honkanen S."/>
            <person name="Jones V.A."/>
            <person name="Morieri G."/>
            <person name="Champion C."/>
            <person name="Hetherington A.J."/>
            <person name="Kelly S."/>
            <person name="Saint-Marcoux D."/>
            <person name="Proust H."/>
            <person name="Prescott H."/>
            <person name="Dolan L."/>
        </authorList>
    </citation>
    <scope>NUCLEOTIDE SEQUENCE [LARGE SCALE GENOMIC DNA]</scope>
    <source>
        <tissue evidence="1">Whole gametophyte</tissue>
    </source>
</reference>
<evidence type="ECO:0000313" key="1">
    <source>
        <dbReference type="EMBL" id="OAE26972.1"/>
    </source>
</evidence>
<organism evidence="1 2">
    <name type="scientific">Marchantia polymorpha subsp. ruderalis</name>
    <dbReference type="NCBI Taxonomy" id="1480154"/>
    <lineage>
        <taxon>Eukaryota</taxon>
        <taxon>Viridiplantae</taxon>
        <taxon>Streptophyta</taxon>
        <taxon>Embryophyta</taxon>
        <taxon>Marchantiophyta</taxon>
        <taxon>Marchantiopsida</taxon>
        <taxon>Marchantiidae</taxon>
        <taxon>Marchantiales</taxon>
        <taxon>Marchantiaceae</taxon>
        <taxon>Marchantia</taxon>
    </lineage>
</organism>
<protein>
    <submittedName>
        <fullName evidence="1">Uncharacterized protein</fullName>
    </submittedName>
</protein>
<dbReference type="Proteomes" id="UP000077202">
    <property type="component" value="Unassembled WGS sequence"/>
</dbReference>
<gene>
    <name evidence="1" type="ORF">AXG93_1027s1130</name>
</gene>